<feature type="region of interest" description="Disordered" evidence="1">
    <location>
        <begin position="1"/>
        <end position="69"/>
    </location>
</feature>
<evidence type="ECO:0000256" key="1">
    <source>
        <dbReference type="SAM" id="MobiDB-lite"/>
    </source>
</evidence>
<protein>
    <submittedName>
        <fullName evidence="2">Uncharacterized protein</fullName>
    </submittedName>
</protein>
<accession>A0AAQ0JL46</accession>
<proteinExistence type="predicted"/>
<dbReference type="Proteomes" id="UP000248899">
    <property type="component" value="Unassembled WGS sequence"/>
</dbReference>
<feature type="compositionally biased region" description="Basic and acidic residues" evidence="1">
    <location>
        <begin position="22"/>
        <end position="49"/>
    </location>
</feature>
<reference evidence="2 3" key="1">
    <citation type="submission" date="2018-06" db="EMBL/GenBank/DDBJ databases">
        <title>Towards the identification of Burkholderia cepacia strain which caused fatal septicemia.</title>
        <authorList>
            <person name="Bui L.A.T."/>
            <person name="Zakharova I.B."/>
            <person name="Shpak I.M."/>
            <person name="Teteryatnikova N."/>
            <person name="Ustinov D.V."/>
            <person name="Kuzyutina Y.A."/>
            <person name="Nguyen H.N."/>
            <person name="Antonov A.S."/>
            <person name="Avdyusheva E.F."/>
            <person name="Victorov D.V."/>
        </authorList>
    </citation>
    <scope>NUCLEOTIDE SEQUENCE [LARGE SCALE GENOMIC DNA]</scope>
    <source>
        <strain evidence="2 3">PT02</strain>
    </source>
</reference>
<gene>
    <name evidence="2" type="ORF">DPR02_05550</name>
</gene>
<name>A0AAQ0JL46_BURCE</name>
<organism evidence="2 3">
    <name type="scientific">Burkholderia cepacia</name>
    <name type="common">Pseudomonas cepacia</name>
    <dbReference type="NCBI Taxonomy" id="292"/>
    <lineage>
        <taxon>Bacteria</taxon>
        <taxon>Pseudomonadati</taxon>
        <taxon>Pseudomonadota</taxon>
        <taxon>Betaproteobacteria</taxon>
        <taxon>Burkholderiales</taxon>
        <taxon>Burkholderiaceae</taxon>
        <taxon>Burkholderia</taxon>
        <taxon>Burkholderia cepacia complex</taxon>
    </lineage>
</organism>
<dbReference type="AlphaFoldDB" id="A0AAQ0JL46"/>
<evidence type="ECO:0000313" key="2">
    <source>
        <dbReference type="EMBL" id="RAQ13837.1"/>
    </source>
</evidence>
<evidence type="ECO:0000313" key="3">
    <source>
        <dbReference type="Proteomes" id="UP000248899"/>
    </source>
</evidence>
<comment type="caution">
    <text evidence="2">The sequence shown here is derived from an EMBL/GenBank/DDBJ whole genome shotgun (WGS) entry which is preliminary data.</text>
</comment>
<feature type="compositionally biased region" description="Basic and acidic residues" evidence="1">
    <location>
        <begin position="1"/>
        <end position="11"/>
    </location>
</feature>
<dbReference type="EMBL" id="QLUZ01000003">
    <property type="protein sequence ID" value="RAQ13837.1"/>
    <property type="molecule type" value="Genomic_DNA"/>
</dbReference>
<sequence length="146" mass="16150">MARPERNRNERIPSPPSGDEGPGTRRDSGFDDEKTGEDHEASVEADGMHSKSGARRTGQPRPGAPGSRPRIGNAADLLLFFTPCALRFASFFSSPRRAIIRAIRPQGNVCECLWRVMPSIRQQSFRMLSRRAARFGKSCIHAGVPF</sequence>